<proteinExistence type="predicted"/>
<evidence type="ECO:0000313" key="3">
    <source>
        <dbReference type="Proteomes" id="UP000324222"/>
    </source>
</evidence>
<reference evidence="2 3" key="1">
    <citation type="submission" date="2019-05" db="EMBL/GenBank/DDBJ databases">
        <title>Another draft genome of Portunus trituberculatus and its Hox gene families provides insights of decapod evolution.</title>
        <authorList>
            <person name="Jeong J.-H."/>
            <person name="Song I."/>
            <person name="Kim S."/>
            <person name="Choi T."/>
            <person name="Kim D."/>
            <person name="Ryu S."/>
            <person name="Kim W."/>
        </authorList>
    </citation>
    <scope>NUCLEOTIDE SEQUENCE [LARGE SCALE GENOMIC DNA]</scope>
    <source>
        <tissue evidence="2">Muscle</tissue>
    </source>
</reference>
<organism evidence="2 3">
    <name type="scientific">Portunus trituberculatus</name>
    <name type="common">Swimming crab</name>
    <name type="synonym">Neptunus trituberculatus</name>
    <dbReference type="NCBI Taxonomy" id="210409"/>
    <lineage>
        <taxon>Eukaryota</taxon>
        <taxon>Metazoa</taxon>
        <taxon>Ecdysozoa</taxon>
        <taxon>Arthropoda</taxon>
        <taxon>Crustacea</taxon>
        <taxon>Multicrustacea</taxon>
        <taxon>Malacostraca</taxon>
        <taxon>Eumalacostraca</taxon>
        <taxon>Eucarida</taxon>
        <taxon>Decapoda</taxon>
        <taxon>Pleocyemata</taxon>
        <taxon>Brachyura</taxon>
        <taxon>Eubrachyura</taxon>
        <taxon>Portunoidea</taxon>
        <taxon>Portunidae</taxon>
        <taxon>Portuninae</taxon>
        <taxon>Portunus</taxon>
    </lineage>
</organism>
<comment type="caution">
    <text evidence="2">The sequence shown here is derived from an EMBL/GenBank/DDBJ whole genome shotgun (WGS) entry which is preliminary data.</text>
</comment>
<name>A0A5B7JLR4_PORTR</name>
<gene>
    <name evidence="2" type="ORF">E2C01_090580</name>
</gene>
<feature type="region of interest" description="Disordered" evidence="1">
    <location>
        <begin position="15"/>
        <end position="39"/>
    </location>
</feature>
<protein>
    <submittedName>
        <fullName evidence="2">Uncharacterized protein</fullName>
    </submittedName>
</protein>
<evidence type="ECO:0000256" key="1">
    <source>
        <dbReference type="SAM" id="MobiDB-lite"/>
    </source>
</evidence>
<evidence type="ECO:0000313" key="2">
    <source>
        <dbReference type="EMBL" id="MPC95373.1"/>
    </source>
</evidence>
<dbReference type="AlphaFoldDB" id="A0A5B7JLR4"/>
<keyword evidence="3" id="KW-1185">Reference proteome</keyword>
<dbReference type="EMBL" id="VSRR010101979">
    <property type="protein sequence ID" value="MPC95373.1"/>
    <property type="molecule type" value="Genomic_DNA"/>
</dbReference>
<sequence length="125" mass="13706">MSSNTLSPVHEGAAKFGAQEGQERPAAGRHGGPGRRGAVRGVATADGAAEGVGRAREVVRQALLHLRRLRRPQQTVTAPRVWKAVPPLHLGAKGEHSRNYTTFARWKKLAVPKWMLPCTEQRLYL</sequence>
<dbReference type="Proteomes" id="UP000324222">
    <property type="component" value="Unassembled WGS sequence"/>
</dbReference>
<accession>A0A5B7JLR4</accession>